<dbReference type="Pfam" id="PF07992">
    <property type="entry name" value="Pyr_redox_2"/>
    <property type="match status" value="1"/>
</dbReference>
<dbReference type="RefSeq" id="WP_037910234.1">
    <property type="nucleotide sequence ID" value="NZ_JEMU01000015.1"/>
</dbReference>
<feature type="domain" description="FAD/NAD(P)-binding" evidence="1">
    <location>
        <begin position="15"/>
        <end position="81"/>
    </location>
</feature>
<gene>
    <name evidence="2" type="ORF">PM02_15735</name>
</gene>
<dbReference type="eggNOG" id="COG0446">
    <property type="taxonomic scope" value="Bacteria"/>
</dbReference>
<protein>
    <recommendedName>
        <fullName evidence="1">FAD/NAD(P)-binding domain-containing protein</fullName>
    </recommendedName>
</protein>
<dbReference type="EMBL" id="JEMU01000015">
    <property type="protein sequence ID" value="KAJ02096.1"/>
    <property type="molecule type" value="Genomic_DNA"/>
</dbReference>
<dbReference type="AlphaFoldDB" id="A0A061SK52"/>
<dbReference type="SUPFAM" id="SSF51905">
    <property type="entry name" value="FAD/NAD(P)-binding domain"/>
    <property type="match status" value="1"/>
</dbReference>
<comment type="caution">
    <text evidence="2">The sequence shown here is derived from an EMBL/GenBank/DDBJ whole genome shotgun (WGS) entry which is preliminary data.</text>
</comment>
<evidence type="ECO:0000313" key="3">
    <source>
        <dbReference type="Proteomes" id="UP000027337"/>
    </source>
</evidence>
<dbReference type="Gene3D" id="3.50.50.60">
    <property type="entry name" value="FAD/NAD(P)-binding domain"/>
    <property type="match status" value="1"/>
</dbReference>
<dbReference type="STRING" id="83219.PM02_15735"/>
<reference evidence="2 3" key="1">
    <citation type="journal article" date="2014" name="Genome Announc.">
        <title>Draft Genome Sequences of Two Isolates of the Roseobacter Group, Sulfitobacter sp. Strains 3SOLIMAR09 and 1FIGIMAR09, from Harbors of Mallorca Island (Mediterranean Sea).</title>
        <authorList>
            <person name="Mas-Llado M."/>
            <person name="Pina-Villalonga J.M."/>
            <person name="Brunet-Galmes I."/>
            <person name="Nogales B."/>
            <person name="Bosch R."/>
        </authorList>
    </citation>
    <scope>NUCLEOTIDE SEQUENCE [LARGE SCALE GENOMIC DNA]</scope>
    <source>
        <strain evidence="2 3">1FIGIMAR09</strain>
    </source>
</reference>
<organism evidence="2 3">
    <name type="scientific">Sulfitobacter mediterraneus</name>
    <dbReference type="NCBI Taxonomy" id="83219"/>
    <lineage>
        <taxon>Bacteria</taxon>
        <taxon>Pseudomonadati</taxon>
        <taxon>Pseudomonadota</taxon>
        <taxon>Alphaproteobacteria</taxon>
        <taxon>Rhodobacterales</taxon>
        <taxon>Roseobacteraceae</taxon>
        <taxon>Sulfitobacter</taxon>
    </lineage>
</organism>
<keyword evidence="3" id="KW-1185">Reference proteome</keyword>
<dbReference type="InterPro" id="IPR036188">
    <property type="entry name" value="FAD/NAD-bd_sf"/>
</dbReference>
<name>A0A061SK52_9RHOB</name>
<evidence type="ECO:0000313" key="2">
    <source>
        <dbReference type="EMBL" id="KAJ02096.1"/>
    </source>
</evidence>
<accession>A0A061SK52</accession>
<sequence length="82" mass="8618">MSGACNTLPCSGDTVEAVLFCIGVLPKAELAETAGLLLCNSIAVDAFGQTGAPDIWAPDDCTFFPCRGDRIRQESVPNAKEQ</sequence>
<dbReference type="InterPro" id="IPR023753">
    <property type="entry name" value="FAD/NAD-binding_dom"/>
</dbReference>
<dbReference type="GO" id="GO:0016491">
    <property type="term" value="F:oxidoreductase activity"/>
    <property type="evidence" value="ECO:0007669"/>
    <property type="project" value="InterPro"/>
</dbReference>
<dbReference type="Proteomes" id="UP000027337">
    <property type="component" value="Unassembled WGS sequence"/>
</dbReference>
<evidence type="ECO:0000259" key="1">
    <source>
        <dbReference type="Pfam" id="PF07992"/>
    </source>
</evidence>
<proteinExistence type="predicted"/>